<name>A0A225DIE8_9BACT</name>
<dbReference type="AlphaFoldDB" id="A0A225DIE8"/>
<keyword evidence="2" id="KW-1185">Reference proteome</keyword>
<dbReference type="Proteomes" id="UP000214646">
    <property type="component" value="Unassembled WGS sequence"/>
</dbReference>
<dbReference type="EMBL" id="NIDE01000006">
    <property type="protein sequence ID" value="OWK41222.1"/>
    <property type="molecule type" value="Genomic_DNA"/>
</dbReference>
<organism evidence="1 2">
    <name type="scientific">Fimbriiglobus ruber</name>
    <dbReference type="NCBI Taxonomy" id="1908690"/>
    <lineage>
        <taxon>Bacteria</taxon>
        <taxon>Pseudomonadati</taxon>
        <taxon>Planctomycetota</taxon>
        <taxon>Planctomycetia</taxon>
        <taxon>Gemmatales</taxon>
        <taxon>Gemmataceae</taxon>
        <taxon>Fimbriiglobus</taxon>
    </lineage>
</organism>
<proteinExistence type="predicted"/>
<reference evidence="2" key="1">
    <citation type="submission" date="2017-06" db="EMBL/GenBank/DDBJ databases">
        <title>Genome analysis of Fimbriiglobus ruber SP5, the first member of the order Planctomycetales with confirmed chitinolytic capability.</title>
        <authorList>
            <person name="Ravin N.V."/>
            <person name="Rakitin A.L."/>
            <person name="Ivanova A.A."/>
            <person name="Beletsky A.V."/>
            <person name="Kulichevskaya I.S."/>
            <person name="Mardanov A.V."/>
            <person name="Dedysh S.N."/>
        </authorList>
    </citation>
    <scope>NUCLEOTIDE SEQUENCE [LARGE SCALE GENOMIC DNA]</scope>
    <source>
        <strain evidence="2">SP5</strain>
    </source>
</reference>
<comment type="caution">
    <text evidence="1">The sequence shown here is derived from an EMBL/GenBank/DDBJ whole genome shotgun (WGS) entry which is preliminary data.</text>
</comment>
<evidence type="ECO:0000313" key="2">
    <source>
        <dbReference type="Proteomes" id="UP000214646"/>
    </source>
</evidence>
<accession>A0A225DIE8</accession>
<evidence type="ECO:0000313" key="1">
    <source>
        <dbReference type="EMBL" id="OWK41222.1"/>
    </source>
</evidence>
<gene>
    <name evidence="1" type="ORF">FRUB_04585</name>
</gene>
<sequence length="39" mass="4446">MDPVRPHPDWPLVVADGLGNRHDRILFAAIVRLLFQNVP</sequence>
<protein>
    <submittedName>
        <fullName evidence="1">Uncharacterized protein</fullName>
    </submittedName>
</protein>